<evidence type="ECO:0000259" key="2">
    <source>
        <dbReference type="PROSITE" id="PS50181"/>
    </source>
</evidence>
<dbReference type="RefSeq" id="XP_004364117.2">
    <property type="nucleotide sequence ID" value="XM_004364060.2"/>
</dbReference>
<feature type="compositionally biased region" description="Low complexity" evidence="1">
    <location>
        <begin position="123"/>
        <end position="137"/>
    </location>
</feature>
<feature type="domain" description="F-box" evidence="2">
    <location>
        <begin position="9"/>
        <end position="56"/>
    </location>
</feature>
<dbReference type="EMBL" id="KE346363">
    <property type="protein sequence ID" value="KJE92276.1"/>
    <property type="molecule type" value="Genomic_DNA"/>
</dbReference>
<evidence type="ECO:0000313" key="3">
    <source>
        <dbReference type="EMBL" id="KJE92276.1"/>
    </source>
</evidence>
<dbReference type="SUPFAM" id="SSF81383">
    <property type="entry name" value="F-box domain"/>
    <property type="match status" value="1"/>
</dbReference>
<evidence type="ECO:0000256" key="1">
    <source>
        <dbReference type="SAM" id="MobiDB-lite"/>
    </source>
</evidence>
<dbReference type="SUPFAM" id="SSF47473">
    <property type="entry name" value="EF-hand"/>
    <property type="match status" value="1"/>
</dbReference>
<dbReference type="Proteomes" id="UP000008743">
    <property type="component" value="Unassembled WGS sequence"/>
</dbReference>
<dbReference type="OrthoDB" id="26525at2759"/>
<dbReference type="InParanoid" id="A0A0D2UB49"/>
<dbReference type="Pfam" id="PF12937">
    <property type="entry name" value="F-box-like"/>
    <property type="match status" value="1"/>
</dbReference>
<sequence length="389" mass="43380">MTTTPINAIEVLTQLPSDIQSTVLSFLSPSDLQQLRLSSRGLSKLVDETSTLWVSRYTASYGNVNEYIAILNNNLGFELPAFVPQGGWKGAFIERQIQQQDSRATDLVAVDARSALTRSERPAGSSDGASTSAQASASTAATAGTAGAAGKSAAAEDETTQVITLHANPASSSMLVANAEIAQPRLHSRCLSKQKGFCANVKRTPAISSQSSTRLLQISCACWNSFRNMHRRSIFSRVHPAMRFIEFCEEVDADFEPVRELKKQVLSLIEKQTETDDHVALIVDDYLSEDLQEVLTRIFARFDRDGDHAWNRQELDSFVFATNQQHVTDQFWRAIRQNFTCNARGHLLQEGLFEFYLRQTLDDPEETWKDMRTHGFDSFLRSDETARSA</sequence>
<dbReference type="AlphaFoldDB" id="A0A0D2UB49"/>
<accession>A0A0D2UB49</accession>
<dbReference type="Gene3D" id="1.10.238.10">
    <property type="entry name" value="EF-hand"/>
    <property type="match status" value="1"/>
</dbReference>
<dbReference type="InterPro" id="IPR001810">
    <property type="entry name" value="F-box_dom"/>
</dbReference>
<organism evidence="3 4">
    <name type="scientific">Capsaspora owczarzaki (strain ATCC 30864)</name>
    <dbReference type="NCBI Taxonomy" id="595528"/>
    <lineage>
        <taxon>Eukaryota</taxon>
        <taxon>Filasterea</taxon>
        <taxon>Capsaspora</taxon>
    </lineage>
</organism>
<feature type="region of interest" description="Disordered" evidence="1">
    <location>
        <begin position="115"/>
        <end position="137"/>
    </location>
</feature>
<reference evidence="4" key="1">
    <citation type="submission" date="2011-02" db="EMBL/GenBank/DDBJ databases">
        <title>The Genome Sequence of Capsaspora owczarzaki ATCC 30864.</title>
        <authorList>
            <person name="Russ C."/>
            <person name="Cuomo C."/>
            <person name="Burger G."/>
            <person name="Gray M.W."/>
            <person name="Holland P.W.H."/>
            <person name="King N."/>
            <person name="Lang F.B.F."/>
            <person name="Roger A.J."/>
            <person name="Ruiz-Trillo I."/>
            <person name="Young S.K."/>
            <person name="Zeng Q."/>
            <person name="Gargeya S."/>
            <person name="Alvarado L."/>
            <person name="Berlin A."/>
            <person name="Chapman S.B."/>
            <person name="Chen Z."/>
            <person name="Freedman E."/>
            <person name="Gellesch M."/>
            <person name="Goldberg J."/>
            <person name="Griggs A."/>
            <person name="Gujja S."/>
            <person name="Heilman E."/>
            <person name="Heiman D."/>
            <person name="Howarth C."/>
            <person name="Mehta T."/>
            <person name="Neiman D."/>
            <person name="Pearson M."/>
            <person name="Roberts A."/>
            <person name="Saif S."/>
            <person name="Shea T."/>
            <person name="Shenoy N."/>
            <person name="Sisk P."/>
            <person name="Stolte C."/>
            <person name="Sykes S."/>
            <person name="White J."/>
            <person name="Yandava C."/>
            <person name="Haas B."/>
            <person name="Nusbaum C."/>
            <person name="Birren B."/>
        </authorList>
    </citation>
    <scope>NUCLEOTIDE SEQUENCE</scope>
    <source>
        <strain evidence="4">ATCC 30864</strain>
    </source>
</reference>
<dbReference type="PhylomeDB" id="A0A0D2UB49"/>
<keyword evidence="4" id="KW-1185">Reference proteome</keyword>
<dbReference type="InterPro" id="IPR011992">
    <property type="entry name" value="EF-hand-dom_pair"/>
</dbReference>
<dbReference type="Gene3D" id="1.20.1280.50">
    <property type="match status" value="1"/>
</dbReference>
<name>A0A0D2UB49_CAPO3</name>
<dbReference type="STRING" id="595528.A0A0D2UB49"/>
<evidence type="ECO:0000313" key="4">
    <source>
        <dbReference type="Proteomes" id="UP000008743"/>
    </source>
</evidence>
<gene>
    <name evidence="3" type="ORF">CAOG_003278</name>
</gene>
<dbReference type="PROSITE" id="PS50181">
    <property type="entry name" value="FBOX"/>
    <property type="match status" value="1"/>
</dbReference>
<protein>
    <recommendedName>
        <fullName evidence="2">F-box domain-containing protein</fullName>
    </recommendedName>
</protein>
<proteinExistence type="predicted"/>
<dbReference type="InterPro" id="IPR036047">
    <property type="entry name" value="F-box-like_dom_sf"/>
</dbReference>